<dbReference type="InterPro" id="IPR052494">
    <property type="entry name" value="Flagella_assembly_related"/>
</dbReference>
<protein>
    <recommendedName>
        <fullName evidence="4">Archaeal flagella protein FlaD/E domain-containing protein</fullName>
    </recommendedName>
</protein>
<evidence type="ECO:0000313" key="5">
    <source>
        <dbReference type="EMBL" id="UWM52993.1"/>
    </source>
</evidence>
<feature type="region of interest" description="Disordered" evidence="3">
    <location>
        <begin position="20"/>
        <end position="40"/>
    </location>
</feature>
<evidence type="ECO:0000256" key="3">
    <source>
        <dbReference type="SAM" id="MobiDB-lite"/>
    </source>
</evidence>
<feature type="region of interest" description="Disordered" evidence="3">
    <location>
        <begin position="151"/>
        <end position="219"/>
    </location>
</feature>
<evidence type="ECO:0000259" key="4">
    <source>
        <dbReference type="Pfam" id="PF04659"/>
    </source>
</evidence>
<dbReference type="PANTHER" id="PTHR40698">
    <property type="entry name" value="FLAGELLA-RELATED PROTEIN E-RELATED-RELATED"/>
    <property type="match status" value="1"/>
</dbReference>
<accession>A0A9E7QZW5</accession>
<dbReference type="RefSeq" id="WP_260591988.1">
    <property type="nucleotide sequence ID" value="NZ_CP104003.1"/>
</dbReference>
<comment type="subcellular location">
    <subcellularLocation>
        <location evidence="1">Archaeal flagellum</location>
    </subcellularLocation>
</comment>
<reference evidence="5" key="1">
    <citation type="submission" date="2022-09" db="EMBL/GenBank/DDBJ databases">
        <title>Diverse halophilic archaea isolated from saline environments.</title>
        <authorList>
            <person name="Cui H.-L."/>
        </authorList>
    </citation>
    <scope>NUCLEOTIDE SEQUENCE</scope>
    <source>
        <strain evidence="5">ZS-35-S2</strain>
    </source>
</reference>
<dbReference type="PANTHER" id="PTHR40698:SF2">
    <property type="entry name" value="FLAGELLA-RELATED PROTEIN C-RELATED"/>
    <property type="match status" value="1"/>
</dbReference>
<feature type="domain" description="Archaeal flagella protein FlaD/E" evidence="4">
    <location>
        <begin position="58"/>
        <end position="148"/>
    </location>
</feature>
<dbReference type="Pfam" id="PF04659">
    <property type="entry name" value="Arch_fla_DE"/>
    <property type="match status" value="1"/>
</dbReference>
<organism evidence="5 6">
    <name type="scientific">Salinirubellus salinus</name>
    <dbReference type="NCBI Taxonomy" id="1364945"/>
    <lineage>
        <taxon>Archaea</taxon>
        <taxon>Methanobacteriati</taxon>
        <taxon>Methanobacteriota</taxon>
        <taxon>Stenosarchaea group</taxon>
        <taxon>Halobacteria</taxon>
        <taxon>Halobacteriales</taxon>
        <taxon>Natronomonadaceae</taxon>
        <taxon>Salinirubellus</taxon>
    </lineage>
</organism>
<proteinExistence type="predicted"/>
<gene>
    <name evidence="5" type="ORF">N0B31_12625</name>
</gene>
<evidence type="ECO:0000256" key="2">
    <source>
        <dbReference type="ARBA" id="ARBA00022440"/>
    </source>
</evidence>
<name>A0A9E7QZW5_9EURY</name>
<dbReference type="Proteomes" id="UP001057580">
    <property type="component" value="Chromosome"/>
</dbReference>
<dbReference type="KEGG" id="ssai:N0B31_12625"/>
<evidence type="ECO:0000313" key="6">
    <source>
        <dbReference type="Proteomes" id="UP001057580"/>
    </source>
</evidence>
<evidence type="ECO:0000256" key="1">
    <source>
        <dbReference type="ARBA" id="ARBA00004618"/>
    </source>
</evidence>
<dbReference type="AlphaFoldDB" id="A0A9E7QZW5"/>
<dbReference type="EMBL" id="CP104003">
    <property type="protein sequence ID" value="UWM52993.1"/>
    <property type="molecule type" value="Genomic_DNA"/>
</dbReference>
<dbReference type="GO" id="GO:0097589">
    <property type="term" value="C:archaeal-type flagellum"/>
    <property type="evidence" value="ECO:0007669"/>
    <property type="project" value="UniProtKB-SubCell"/>
</dbReference>
<keyword evidence="6" id="KW-1185">Reference proteome</keyword>
<dbReference type="GeneID" id="74943281"/>
<keyword evidence="2" id="KW-0974">Archaeal flagellum</keyword>
<sequence>MSADLDPTAYDVDELRRAARGLGSAPSRDDAAGTRPSAPARAAAAEELLLAAAEGHARRPYLPALPAGFGAEATVEEFCSFLLERAGFSRAYRTLAHYHETGWLGAAAREALETRLTGLADGTDPRPAGGRLTSEDHRVSLVYVARLATVGEDGGPATDGGEPSPDSRPSPDLWSDGGVDGARTIDPETLAEWFGDGAVPVAFPGGGLADDAPSHDSGQ</sequence>
<dbReference type="InterPro" id="IPR006752">
    <property type="entry name" value="Arch_fla_DE"/>
</dbReference>
<dbReference type="GO" id="GO:0097588">
    <property type="term" value="P:archaeal or bacterial-type flagellum-dependent cell motility"/>
    <property type="evidence" value="ECO:0007669"/>
    <property type="project" value="InterPro"/>
</dbReference>